<comment type="similarity">
    <text evidence="1">Belongs to the isochorismatase family.</text>
</comment>
<reference evidence="4 5" key="1">
    <citation type="submission" date="2016-10" db="EMBL/GenBank/DDBJ databases">
        <authorList>
            <person name="de Groot N.N."/>
        </authorList>
    </citation>
    <scope>NUCLEOTIDE SEQUENCE [LARGE SCALE GENOMIC DNA]</scope>
    <source>
        <strain evidence="4 5">DSM 28129</strain>
    </source>
</reference>
<dbReference type="Pfam" id="PF00857">
    <property type="entry name" value="Isochorismatase"/>
    <property type="match status" value="1"/>
</dbReference>
<evidence type="ECO:0000259" key="3">
    <source>
        <dbReference type="Pfam" id="PF00857"/>
    </source>
</evidence>
<dbReference type="EMBL" id="FNBG01000010">
    <property type="protein sequence ID" value="SDF38934.1"/>
    <property type="molecule type" value="Genomic_DNA"/>
</dbReference>
<accession>A0A1G7KPH5</accession>
<name>A0A1G7KPH5_9BACL</name>
<keyword evidence="5" id="KW-1185">Reference proteome</keyword>
<dbReference type="OrthoDB" id="257098at2"/>
<dbReference type="PANTHER" id="PTHR43540">
    <property type="entry name" value="PEROXYUREIDOACRYLATE/UREIDOACRYLATE AMIDOHYDROLASE-RELATED"/>
    <property type="match status" value="1"/>
</dbReference>
<evidence type="ECO:0000256" key="2">
    <source>
        <dbReference type="ARBA" id="ARBA00022801"/>
    </source>
</evidence>
<dbReference type="STRING" id="670482.SAMN04488542_11019"/>
<dbReference type="GO" id="GO:0016787">
    <property type="term" value="F:hydrolase activity"/>
    <property type="evidence" value="ECO:0007669"/>
    <property type="project" value="UniProtKB-KW"/>
</dbReference>
<feature type="domain" description="Isochorismatase-like" evidence="3">
    <location>
        <begin position="5"/>
        <end position="141"/>
    </location>
</feature>
<evidence type="ECO:0000313" key="5">
    <source>
        <dbReference type="Proteomes" id="UP000198972"/>
    </source>
</evidence>
<dbReference type="InterPro" id="IPR036380">
    <property type="entry name" value="Isochorismatase-like_sf"/>
</dbReference>
<dbReference type="CDD" id="cd00431">
    <property type="entry name" value="cysteine_hydrolases"/>
    <property type="match status" value="1"/>
</dbReference>
<protein>
    <submittedName>
        <fullName evidence="4">Nicotinamidase-related amidase</fullName>
    </submittedName>
</protein>
<dbReference type="SUPFAM" id="SSF52499">
    <property type="entry name" value="Isochorismatase-like hydrolases"/>
    <property type="match status" value="1"/>
</dbReference>
<evidence type="ECO:0000256" key="1">
    <source>
        <dbReference type="ARBA" id="ARBA00006336"/>
    </source>
</evidence>
<dbReference type="InterPro" id="IPR050272">
    <property type="entry name" value="Isochorismatase-like_hydrls"/>
</dbReference>
<dbReference type="InterPro" id="IPR000868">
    <property type="entry name" value="Isochorismatase-like_dom"/>
</dbReference>
<dbReference type="RefSeq" id="WP_091229324.1">
    <property type="nucleotide sequence ID" value="NZ_FNBG01000010.1"/>
</dbReference>
<proteinExistence type="inferred from homology"/>
<dbReference type="AlphaFoldDB" id="A0A1G7KPH5"/>
<sequence length="165" mass="18864">MRIGFLIIDMQKIFLQDQVEKKTVDQACEYINYVAYSLRSNGHLVVHIQDIEGMDNQEANSDLYNFITEIQIDEGDAVIKKEYSNAFWKTDLEQLLQNHEVELVIISGFAAEHCVLFTYNGAIERGFKPVILQKGILSTHFDAITSTCRDRNLISYPVIDSLVSN</sequence>
<keyword evidence="2" id="KW-0378">Hydrolase</keyword>
<organism evidence="4 5">
    <name type="scientific">Fontibacillus panacisegetis</name>
    <dbReference type="NCBI Taxonomy" id="670482"/>
    <lineage>
        <taxon>Bacteria</taxon>
        <taxon>Bacillati</taxon>
        <taxon>Bacillota</taxon>
        <taxon>Bacilli</taxon>
        <taxon>Bacillales</taxon>
        <taxon>Paenibacillaceae</taxon>
        <taxon>Fontibacillus</taxon>
    </lineage>
</organism>
<gene>
    <name evidence="4" type="ORF">SAMN04488542_11019</name>
</gene>
<dbReference type="Proteomes" id="UP000198972">
    <property type="component" value="Unassembled WGS sequence"/>
</dbReference>
<dbReference type="Gene3D" id="3.40.50.850">
    <property type="entry name" value="Isochorismatase-like"/>
    <property type="match status" value="1"/>
</dbReference>
<dbReference type="PANTHER" id="PTHR43540:SF6">
    <property type="entry name" value="ISOCHORISMATASE-LIKE DOMAIN-CONTAINING PROTEIN"/>
    <property type="match status" value="1"/>
</dbReference>
<evidence type="ECO:0000313" key="4">
    <source>
        <dbReference type="EMBL" id="SDF38934.1"/>
    </source>
</evidence>